<dbReference type="EMBL" id="JACWMX010000007">
    <property type="protein sequence ID" value="MBD1394700.1"/>
    <property type="molecule type" value="Genomic_DNA"/>
</dbReference>
<reference evidence="1" key="1">
    <citation type="submission" date="2020-09" db="EMBL/GenBank/DDBJ databases">
        <title>Novel species of Mucilaginibacter isolated from a glacier on the Tibetan Plateau.</title>
        <authorList>
            <person name="Liu Q."/>
            <person name="Xin Y.-H."/>
        </authorList>
    </citation>
    <scope>NUCLEOTIDE SEQUENCE</scope>
    <source>
        <strain evidence="1">ZB1P21</strain>
    </source>
</reference>
<dbReference type="Proteomes" id="UP000619078">
    <property type="component" value="Unassembled WGS sequence"/>
</dbReference>
<keyword evidence="2" id="KW-1185">Reference proteome</keyword>
<organism evidence="1 2">
    <name type="scientific">Mucilaginibacter glaciei</name>
    <dbReference type="NCBI Taxonomy" id="2772109"/>
    <lineage>
        <taxon>Bacteria</taxon>
        <taxon>Pseudomonadati</taxon>
        <taxon>Bacteroidota</taxon>
        <taxon>Sphingobacteriia</taxon>
        <taxon>Sphingobacteriales</taxon>
        <taxon>Sphingobacteriaceae</taxon>
        <taxon>Mucilaginibacter</taxon>
    </lineage>
</organism>
<proteinExistence type="predicted"/>
<protein>
    <submittedName>
        <fullName evidence="1">Uncharacterized protein</fullName>
    </submittedName>
</protein>
<gene>
    <name evidence="1" type="ORF">IDJ76_16445</name>
</gene>
<evidence type="ECO:0000313" key="2">
    <source>
        <dbReference type="Proteomes" id="UP000619078"/>
    </source>
</evidence>
<dbReference type="RefSeq" id="WP_191164559.1">
    <property type="nucleotide sequence ID" value="NZ_JACWMX010000007.1"/>
</dbReference>
<evidence type="ECO:0000313" key="1">
    <source>
        <dbReference type="EMBL" id="MBD1394700.1"/>
    </source>
</evidence>
<sequence>MIRINLVARIAGDKNSFLDLVYIAFQLKQQGFEDYLVTFIGAIETIEIYQNIVRMAELLEVGDKIDFTKKSIPMHQLPDDIKSGYFFAFTVGMFMGYSAIESINLGFKTIFCNVDKRLDCEQSCYINVCPNLNAVIDLILMINKDTAVVDKQIAINNQLMKKNYLLNADEASLLKSLMAPNG</sequence>
<dbReference type="AlphaFoldDB" id="A0A926NU08"/>
<accession>A0A926NU08</accession>
<name>A0A926NU08_9SPHI</name>
<comment type="caution">
    <text evidence="1">The sequence shown here is derived from an EMBL/GenBank/DDBJ whole genome shotgun (WGS) entry which is preliminary data.</text>
</comment>